<name>A0A238Z1V0_9PSEU</name>
<dbReference type="PANTHER" id="PTHR12526">
    <property type="entry name" value="GLYCOSYLTRANSFERASE"/>
    <property type="match status" value="1"/>
</dbReference>
<dbReference type="AlphaFoldDB" id="A0A238Z1V0"/>
<dbReference type="Pfam" id="PF00534">
    <property type="entry name" value="Glycos_transf_1"/>
    <property type="match status" value="1"/>
</dbReference>
<organism evidence="3 4">
    <name type="scientific">Haloechinothrix alba</name>
    <dbReference type="NCBI Taxonomy" id="664784"/>
    <lineage>
        <taxon>Bacteria</taxon>
        <taxon>Bacillati</taxon>
        <taxon>Actinomycetota</taxon>
        <taxon>Actinomycetes</taxon>
        <taxon>Pseudonocardiales</taxon>
        <taxon>Pseudonocardiaceae</taxon>
        <taxon>Haloechinothrix</taxon>
    </lineage>
</organism>
<reference evidence="3 4" key="1">
    <citation type="submission" date="2017-06" db="EMBL/GenBank/DDBJ databases">
        <authorList>
            <person name="Kim H.J."/>
            <person name="Triplett B.A."/>
        </authorList>
    </citation>
    <scope>NUCLEOTIDE SEQUENCE [LARGE SCALE GENOMIC DNA]</scope>
    <source>
        <strain evidence="3 4">DSM 45207</strain>
    </source>
</reference>
<evidence type="ECO:0000313" key="3">
    <source>
        <dbReference type="EMBL" id="SNR76931.1"/>
    </source>
</evidence>
<keyword evidence="4" id="KW-1185">Reference proteome</keyword>
<dbReference type="Gene3D" id="3.40.50.2000">
    <property type="entry name" value="Glycogen Phosphorylase B"/>
    <property type="match status" value="3"/>
</dbReference>
<protein>
    <submittedName>
        <fullName evidence="3">Poly(Glycerol-phosphate) alpha-glucosyltransferase</fullName>
    </submittedName>
</protein>
<proteinExistence type="predicted"/>
<evidence type="ECO:0000259" key="2">
    <source>
        <dbReference type="Pfam" id="PF00534"/>
    </source>
</evidence>
<accession>A0A238Z1V0</accession>
<feature type="domain" description="Glycosyl transferase family 1" evidence="2">
    <location>
        <begin position="334"/>
        <end position="489"/>
    </location>
</feature>
<dbReference type="GO" id="GO:0016757">
    <property type="term" value="F:glycosyltransferase activity"/>
    <property type="evidence" value="ECO:0007669"/>
    <property type="project" value="InterPro"/>
</dbReference>
<evidence type="ECO:0000313" key="4">
    <source>
        <dbReference type="Proteomes" id="UP000198348"/>
    </source>
</evidence>
<evidence type="ECO:0000256" key="1">
    <source>
        <dbReference type="ARBA" id="ARBA00022679"/>
    </source>
</evidence>
<gene>
    <name evidence="3" type="ORF">SAMN06265360_11855</name>
</gene>
<dbReference type="OrthoDB" id="8555507at2"/>
<sequence length="535" mass="58992">MGCDVNETGTAPRSEAGEAVFVFSTLGTKRGGVTRMILTRMRLFAEAGIPVRLLLSDHSPHEDAEEAAIRRSWGLPDSVEIRYFWREAAPGGGGTEPDPLAAAAEEPGLTSFAEPSGSGRIVRFYDNGVLAKSKHFDGHRRVVRIDHHDIARRVVTREYFDPDGRLVRADDVNPETGARALRRWFDRSGACWLTSWISEDGKTTRSVRHRPEPAAYDSYYECVAEWVDAVLADSPAPVVFSDRRPFDRLLLALRHPRARTVAALHNCHTTQPYRSTDPTNPTWRPLVDNFGAFDTVVVLTERQRRDLTARCGGGNATVINHAASPAPETRATRQPGVLVTVARMEPQKRLSHAIHAFAIVASKVPDARFDIYGSGSNEAKLKALVDKLDLADRVRFRGFTDRPLEAFACASAAVLSSWYEGWGLVLTEAMSVGTPVVAYDINYGPAEVVRDEVDGLLVPPGDIDALAAAMVRVLGDDDFARSLGERATEVTERFSVERWQREWLELFHTLASTPVESARRGHGADRSTRRAAGTS</sequence>
<keyword evidence="1 3" id="KW-0808">Transferase</keyword>
<dbReference type="EMBL" id="FZNW01000018">
    <property type="protein sequence ID" value="SNR76931.1"/>
    <property type="molecule type" value="Genomic_DNA"/>
</dbReference>
<dbReference type="InterPro" id="IPR001296">
    <property type="entry name" value="Glyco_trans_1"/>
</dbReference>
<dbReference type="Proteomes" id="UP000198348">
    <property type="component" value="Unassembled WGS sequence"/>
</dbReference>
<dbReference type="SUPFAM" id="SSF53756">
    <property type="entry name" value="UDP-Glycosyltransferase/glycogen phosphorylase"/>
    <property type="match status" value="1"/>
</dbReference>